<accession>A0A6J4QNY9</accession>
<sequence>MNKKYVVRLTEHEREQIEKLLRRDRAHARKLLYGRILLKADADGPDRWTDERIAEALEVSTSTVARQRQRFCEDGLEVALMPKKPGRPRRRVLDGRAEAHLIALSCSKAPQGRERWSMRLLADRMVEMGYVDELSHETVRRTLKKTASSPISNASG</sequence>
<proteinExistence type="predicted"/>
<dbReference type="Pfam" id="PF13565">
    <property type="entry name" value="HTH_32"/>
    <property type="match status" value="1"/>
</dbReference>
<dbReference type="SUPFAM" id="SSF46689">
    <property type="entry name" value="Homeodomain-like"/>
    <property type="match status" value="1"/>
</dbReference>
<dbReference type="AlphaFoldDB" id="A0A6J4QNY9"/>
<gene>
    <name evidence="1" type="ORF">AVDCRST_MAG28-1396</name>
</gene>
<dbReference type="EMBL" id="CADCVE010000027">
    <property type="protein sequence ID" value="CAA9450516.1"/>
    <property type="molecule type" value="Genomic_DNA"/>
</dbReference>
<organism evidence="1">
    <name type="scientific">uncultured Rubrobacteraceae bacterium</name>
    <dbReference type="NCBI Taxonomy" id="349277"/>
    <lineage>
        <taxon>Bacteria</taxon>
        <taxon>Bacillati</taxon>
        <taxon>Actinomycetota</taxon>
        <taxon>Rubrobacteria</taxon>
        <taxon>Rubrobacterales</taxon>
        <taxon>Rubrobacteraceae</taxon>
        <taxon>environmental samples</taxon>
    </lineage>
</organism>
<reference evidence="1" key="1">
    <citation type="submission" date="2020-02" db="EMBL/GenBank/DDBJ databases">
        <authorList>
            <person name="Meier V. D."/>
        </authorList>
    </citation>
    <scope>NUCLEOTIDE SEQUENCE</scope>
    <source>
        <strain evidence="1">AVDCRST_MAG28</strain>
    </source>
</reference>
<name>A0A6J4QNY9_9ACTN</name>
<evidence type="ECO:0000313" key="1">
    <source>
        <dbReference type="EMBL" id="CAA9450516.1"/>
    </source>
</evidence>
<dbReference type="InterPro" id="IPR009057">
    <property type="entry name" value="Homeodomain-like_sf"/>
</dbReference>
<protein>
    <submittedName>
        <fullName evidence="1">Transposase</fullName>
    </submittedName>
</protein>